<comment type="caution">
    <text evidence="1">The sequence shown here is derived from an EMBL/GenBank/DDBJ whole genome shotgun (WGS) entry which is preliminary data.</text>
</comment>
<accession>A0A8K0UWY2</accession>
<name>A0A8K0UWY2_9AGAR</name>
<dbReference type="Proteomes" id="UP000813824">
    <property type="component" value="Unassembled WGS sequence"/>
</dbReference>
<organism evidence="1 2">
    <name type="scientific">Cristinia sonorae</name>
    <dbReference type="NCBI Taxonomy" id="1940300"/>
    <lineage>
        <taxon>Eukaryota</taxon>
        <taxon>Fungi</taxon>
        <taxon>Dikarya</taxon>
        <taxon>Basidiomycota</taxon>
        <taxon>Agaricomycotina</taxon>
        <taxon>Agaricomycetes</taxon>
        <taxon>Agaricomycetidae</taxon>
        <taxon>Agaricales</taxon>
        <taxon>Pleurotineae</taxon>
        <taxon>Stephanosporaceae</taxon>
        <taxon>Cristinia</taxon>
    </lineage>
</organism>
<evidence type="ECO:0000313" key="2">
    <source>
        <dbReference type="Proteomes" id="UP000813824"/>
    </source>
</evidence>
<sequence>MQALVGKTDTYSFTYSYNEHNRELNWFISPPLAAALQQRNIDLIHLLDSMRQVYCYHSAQLPADVVRRMLSGTNKAGDSVVKTIEDLATQVYQSLGDIRHQQLENLLKEYALLKTTACQWQSNSHGAFHGYGHMDMTSINPHDTGTESEVLMMNSDMSPDAFDAFCRDAGLNSELASQILEDEHARRFEAYARGLLSFEQLYGMSL</sequence>
<dbReference type="EMBL" id="JAEVFJ010000005">
    <property type="protein sequence ID" value="KAH8104816.1"/>
    <property type="molecule type" value="Genomic_DNA"/>
</dbReference>
<keyword evidence="2" id="KW-1185">Reference proteome</keyword>
<proteinExistence type="predicted"/>
<reference evidence="1" key="1">
    <citation type="journal article" date="2021" name="New Phytol.">
        <title>Evolutionary innovations through gain and loss of genes in the ectomycorrhizal Boletales.</title>
        <authorList>
            <person name="Wu G."/>
            <person name="Miyauchi S."/>
            <person name="Morin E."/>
            <person name="Kuo A."/>
            <person name="Drula E."/>
            <person name="Varga T."/>
            <person name="Kohler A."/>
            <person name="Feng B."/>
            <person name="Cao Y."/>
            <person name="Lipzen A."/>
            <person name="Daum C."/>
            <person name="Hundley H."/>
            <person name="Pangilinan J."/>
            <person name="Johnson J."/>
            <person name="Barry K."/>
            <person name="LaButti K."/>
            <person name="Ng V."/>
            <person name="Ahrendt S."/>
            <person name="Min B."/>
            <person name="Choi I.G."/>
            <person name="Park H."/>
            <person name="Plett J.M."/>
            <person name="Magnuson J."/>
            <person name="Spatafora J.W."/>
            <person name="Nagy L.G."/>
            <person name="Henrissat B."/>
            <person name="Grigoriev I.V."/>
            <person name="Yang Z.L."/>
            <person name="Xu J."/>
            <person name="Martin F.M."/>
        </authorList>
    </citation>
    <scope>NUCLEOTIDE SEQUENCE</scope>
    <source>
        <strain evidence="1">KKN 215</strain>
    </source>
</reference>
<protein>
    <submittedName>
        <fullName evidence="1">Uncharacterized protein</fullName>
    </submittedName>
</protein>
<gene>
    <name evidence="1" type="ORF">BXZ70DRAFT_620071</name>
</gene>
<dbReference type="AlphaFoldDB" id="A0A8K0UWY2"/>
<evidence type="ECO:0000313" key="1">
    <source>
        <dbReference type="EMBL" id="KAH8104816.1"/>
    </source>
</evidence>